<dbReference type="Proteomes" id="UP000572268">
    <property type="component" value="Unassembled WGS sequence"/>
</dbReference>
<feature type="compositionally biased region" description="Basic and acidic residues" evidence="1">
    <location>
        <begin position="761"/>
        <end position="774"/>
    </location>
</feature>
<dbReference type="Proteomes" id="UP000570595">
    <property type="component" value="Unassembled WGS sequence"/>
</dbReference>
<feature type="region of interest" description="Disordered" evidence="1">
    <location>
        <begin position="869"/>
        <end position="895"/>
    </location>
</feature>
<evidence type="ECO:0000256" key="1">
    <source>
        <dbReference type="SAM" id="MobiDB-lite"/>
    </source>
</evidence>
<dbReference type="SUPFAM" id="SSF53720">
    <property type="entry name" value="ALDH-like"/>
    <property type="match status" value="1"/>
</dbReference>
<proteinExistence type="predicted"/>
<gene>
    <name evidence="3" type="ORF">FOL46_006872</name>
    <name evidence="2" type="ORF">FOZ61_007351</name>
</gene>
<name>A0A7J6LHB7_PEROL</name>
<dbReference type="InterPro" id="IPR016161">
    <property type="entry name" value="Ald_DH/histidinol_DH"/>
</dbReference>
<dbReference type="AlphaFoldDB" id="A0A7J6LHB7"/>
<feature type="region of interest" description="Disordered" evidence="1">
    <location>
        <begin position="754"/>
        <end position="782"/>
    </location>
</feature>
<dbReference type="OrthoDB" id="436969at2759"/>
<dbReference type="EMBL" id="JABANN010000463">
    <property type="protein sequence ID" value="KAF4658689.1"/>
    <property type="molecule type" value="Genomic_DNA"/>
</dbReference>
<sequence length="895" mass="98840">MTAVNMTYLFGTEAYLGCITADRAEADEAELRSQAMDYINNFKENLWSEDPIVTIVAGEQLREGDIVDTVNAFGKVNGKQILATQAVMDQVVKHLEALTASSSPVDLREPMRKVEQKFLSGPGAGAIIGAQAIDFQKQDGVTEIVESVEANAVERRFNDALFEDEKKGDVRIRRYPAFVGCVSNFTNFLDLFRKSIRNIELGVPVVVMSRGNTSQHMFRWCQLLLQMMLEQGVDTKYLTFVSCGVEEQRKLYQAFPKSPMYFTGSRVIAERIKPIVGSMMASTGGPNTMIATAFNSKVAEAARVSNCIENKGQCTALRHLVVPKITKEDVAAIYAGLPVFGNAAEALAKGECSALLSNSTEGPLLDGYEALRQNPRVAIRMGFSPPTDINEQWRECFLDVTSPETVDDATVASLAKWLNTNQPISVAVNADDGGDLAMKVFESTSVVVYTLGSLVHPALTAQARPQDGECFGEFPPRRDLNKYTTFPVIIPSSTPGYQSQYTVEFLKARASESHGEYESYLQLASDEVLKGYMAVVVEYLVAACGPKRSRQSGPRTALFGLQRPPIISGFDTVMRCDKNTTVDEILLFALPFVLTNAKSQFVISLPTDVKVDLSEFRKVVGDEVRIIRESDDELQARKDQLYNVYKPAFPDGNCCPLASHFVSVYLPMGHIKSVQPNDEKFEKKFRDSLDSSGFAPVEGRADENHHHVIETGGPITSADVPILHPEFEDQWPGAEVRSKLERASTYEEWVEALLGAPDPEQPERRTGEHHHSERGSSSASVDDLQFPFEFDDLWPDPEARSNDEWVEAIFDSAGSVQSAAHTAEHHHEIDGGSTTEDEEDLSLPFELEDLWPEAEDRSSEAQLIRAFLAFPEASNPPPPAVLPTGELEENSSSRS</sequence>
<evidence type="ECO:0000313" key="2">
    <source>
        <dbReference type="EMBL" id="KAF4655837.1"/>
    </source>
</evidence>
<feature type="region of interest" description="Disordered" evidence="1">
    <location>
        <begin position="816"/>
        <end position="842"/>
    </location>
</feature>
<evidence type="ECO:0000313" key="3">
    <source>
        <dbReference type="EMBL" id="KAF4658689.1"/>
    </source>
</evidence>
<accession>A0A7J6LHB7</accession>
<comment type="caution">
    <text evidence="3">The sequence shown here is derived from an EMBL/GenBank/DDBJ whole genome shotgun (WGS) entry which is preliminary data.</text>
</comment>
<evidence type="ECO:0000313" key="5">
    <source>
        <dbReference type="Proteomes" id="UP000572268"/>
    </source>
</evidence>
<dbReference type="EMBL" id="JABAHT010000444">
    <property type="protein sequence ID" value="KAF4655837.1"/>
    <property type="molecule type" value="Genomic_DNA"/>
</dbReference>
<evidence type="ECO:0000313" key="4">
    <source>
        <dbReference type="Proteomes" id="UP000570595"/>
    </source>
</evidence>
<organism evidence="3 5">
    <name type="scientific">Perkinsus olseni</name>
    <name type="common">Perkinsus atlanticus</name>
    <dbReference type="NCBI Taxonomy" id="32597"/>
    <lineage>
        <taxon>Eukaryota</taxon>
        <taxon>Sar</taxon>
        <taxon>Alveolata</taxon>
        <taxon>Perkinsozoa</taxon>
        <taxon>Perkinsea</taxon>
        <taxon>Perkinsida</taxon>
        <taxon>Perkinsidae</taxon>
        <taxon>Perkinsus</taxon>
    </lineage>
</organism>
<dbReference type="GO" id="GO:0016491">
    <property type="term" value="F:oxidoreductase activity"/>
    <property type="evidence" value="ECO:0007669"/>
    <property type="project" value="InterPro"/>
</dbReference>
<protein>
    <submittedName>
        <fullName evidence="3">Uncharacterized protein</fullName>
    </submittedName>
</protein>
<reference evidence="4 5" key="1">
    <citation type="submission" date="2020-04" db="EMBL/GenBank/DDBJ databases">
        <title>Perkinsus olseni comparative genomics.</title>
        <authorList>
            <person name="Bogema D.R."/>
        </authorList>
    </citation>
    <scope>NUCLEOTIDE SEQUENCE [LARGE SCALE GENOMIC DNA]</scope>
    <source>
        <strain evidence="2">ATCC PRA-179</strain>
        <strain evidence="3">ATCC PRA-31</strain>
    </source>
</reference>